<evidence type="ECO:0000256" key="1">
    <source>
        <dbReference type="ARBA" id="ARBA00004162"/>
    </source>
</evidence>
<evidence type="ECO:0000256" key="6">
    <source>
        <dbReference type="ARBA" id="ARBA00023136"/>
    </source>
</evidence>
<evidence type="ECO:0000256" key="5">
    <source>
        <dbReference type="ARBA" id="ARBA00022989"/>
    </source>
</evidence>
<proteinExistence type="inferred from homology"/>
<dbReference type="GO" id="GO:0005886">
    <property type="term" value="C:plasma membrane"/>
    <property type="evidence" value="ECO:0007669"/>
    <property type="project" value="UniProtKB-SubCell"/>
</dbReference>
<keyword evidence="4 7" id="KW-0812">Transmembrane</keyword>
<dbReference type="InterPro" id="IPR003400">
    <property type="entry name" value="ExbD"/>
</dbReference>
<comment type="subcellular location">
    <subcellularLocation>
        <location evidence="1">Cell membrane</location>
        <topology evidence="1">Single-pass membrane protein</topology>
    </subcellularLocation>
    <subcellularLocation>
        <location evidence="7">Cell membrane</location>
        <topology evidence="7">Single-pass type II membrane protein</topology>
    </subcellularLocation>
</comment>
<evidence type="ECO:0000256" key="7">
    <source>
        <dbReference type="RuleBase" id="RU003879"/>
    </source>
</evidence>
<dbReference type="GO" id="GO:0022857">
    <property type="term" value="F:transmembrane transporter activity"/>
    <property type="evidence" value="ECO:0007669"/>
    <property type="project" value="InterPro"/>
</dbReference>
<keyword evidence="7" id="KW-0813">Transport</keyword>
<keyword evidence="7" id="KW-0653">Protein transport</keyword>
<dbReference type="Pfam" id="PF02472">
    <property type="entry name" value="ExbD"/>
    <property type="match status" value="1"/>
</dbReference>
<organism evidence="9">
    <name type="scientific">Rhodothermus marinus</name>
    <name type="common">Rhodothermus obamensis</name>
    <dbReference type="NCBI Taxonomy" id="29549"/>
    <lineage>
        <taxon>Bacteria</taxon>
        <taxon>Pseudomonadati</taxon>
        <taxon>Rhodothermota</taxon>
        <taxon>Rhodothermia</taxon>
        <taxon>Rhodothermales</taxon>
        <taxon>Rhodothermaceae</taxon>
        <taxon>Rhodothermus</taxon>
    </lineage>
</organism>
<feature type="transmembrane region" description="Helical" evidence="8">
    <location>
        <begin position="20"/>
        <end position="39"/>
    </location>
</feature>
<sequence length="154" mass="17549">MASQHFKKKTGDTKPAIPTASLPDIIFLLLIFFMVSTVLRETTVMVRTILPHAEALTKIDQKRLLSYIYIGPRKLPDGRLGEQRVQIDDALIDDLTLIRTVMYNKLVEQPKLIVSLRIDQDAKMKLVYDVQQELREAGTLRINYSARPESPTAL</sequence>
<protein>
    <submittedName>
        <fullName evidence="9">Biopolymer transporter ExbD</fullName>
    </submittedName>
</protein>
<evidence type="ECO:0000256" key="4">
    <source>
        <dbReference type="ARBA" id="ARBA00022692"/>
    </source>
</evidence>
<accession>A0A7V2B2P5</accession>
<dbReference type="EMBL" id="DSGB01000007">
    <property type="protein sequence ID" value="HER97202.1"/>
    <property type="molecule type" value="Genomic_DNA"/>
</dbReference>
<name>A0A7V2B2P5_RHOMR</name>
<dbReference type="GO" id="GO:0015031">
    <property type="term" value="P:protein transport"/>
    <property type="evidence" value="ECO:0007669"/>
    <property type="project" value="UniProtKB-KW"/>
</dbReference>
<keyword evidence="5 8" id="KW-1133">Transmembrane helix</keyword>
<keyword evidence="6 8" id="KW-0472">Membrane</keyword>
<keyword evidence="3" id="KW-1003">Cell membrane</keyword>
<evidence type="ECO:0000313" key="9">
    <source>
        <dbReference type="EMBL" id="HER97202.1"/>
    </source>
</evidence>
<comment type="similarity">
    <text evidence="2 7">Belongs to the ExbD/TolR family.</text>
</comment>
<gene>
    <name evidence="9" type="ORF">ENO59_11980</name>
</gene>
<comment type="caution">
    <text evidence="9">The sequence shown here is derived from an EMBL/GenBank/DDBJ whole genome shotgun (WGS) entry which is preliminary data.</text>
</comment>
<dbReference type="AlphaFoldDB" id="A0A7V2B2P5"/>
<evidence type="ECO:0000256" key="3">
    <source>
        <dbReference type="ARBA" id="ARBA00022475"/>
    </source>
</evidence>
<reference evidence="9" key="1">
    <citation type="journal article" date="2020" name="mSystems">
        <title>Genome- and Community-Level Interaction Insights into Carbon Utilization and Element Cycling Functions of Hydrothermarchaeota in Hydrothermal Sediment.</title>
        <authorList>
            <person name="Zhou Z."/>
            <person name="Liu Y."/>
            <person name="Xu W."/>
            <person name="Pan J."/>
            <person name="Luo Z.H."/>
            <person name="Li M."/>
        </authorList>
    </citation>
    <scope>NUCLEOTIDE SEQUENCE [LARGE SCALE GENOMIC DNA]</scope>
    <source>
        <strain evidence="9">SpSt-143</strain>
    </source>
</reference>
<evidence type="ECO:0000256" key="2">
    <source>
        <dbReference type="ARBA" id="ARBA00005811"/>
    </source>
</evidence>
<evidence type="ECO:0000256" key="8">
    <source>
        <dbReference type="SAM" id="Phobius"/>
    </source>
</evidence>